<evidence type="ECO:0000256" key="2">
    <source>
        <dbReference type="ARBA" id="ARBA00022679"/>
    </source>
</evidence>
<dbReference type="PANTHER" id="PTHR30218:SF0">
    <property type="entry name" value="POLYPHOSPHATE KINASE"/>
    <property type="match status" value="1"/>
</dbReference>
<sequence length="695" mass="79938">MEDIRCYQNRELSWLKFNERVLEEAEDTDNPLCERLGFLSIFQSNLDEFYMVRVGSLHDMTLLKNEVRENKTQMTAKEQINAVLDETRRLTAKKDMIYADLMDVVRREGITLVRYQELTEQEQDFLERYFTQEILPLLSTIVVGKKQPFPFLVNKGLYAIALLGTKNDKGKIGIIPCNSGVFERMIEIPSRPDSFMLTEECILHFLPKVFEKYKIQSKALIRVTRNADIDADSIYDEDLNYREHMAEVVKLRRKLCPVRLEISREMDEKCIQSVCEQLGINEKQVFLYKSPLDFSFFSIIKDRLHSRPELFYPKRVPQRPQALEPGERLLDKVMNQDVLLSFPFESITPFLNMLHEAAESPDVVSIRMTLYRLAKHSKVVESLIEAAENGKQVDVLVELKARFDEENNIEWSRRLEDAGCHVIYGLDGLKVHSKLCQITRRCNGKITYITQIGTGNYNETTSRIYTDLSLVTTNEDIARDAANVFQALALGDTVDETSVLMVAPNCLQNKVIALIDRETEIAKSGRKAYIGLKLNSLTDRKIIDKLIEASQAGVTVEMVIRGICCLNAGVPGYTDNIRVISIVGRYLEHSRIYIFGEGEREQIYIASADFMTRNTVRRVEVAVPIIDDMIKLRIRELFISLLSDNVKAREQMPDGSYHHVTTGDTAYNSQEELFRMAYDNANHRELNENINISNN</sequence>
<comment type="function">
    <text evidence="6 7">Catalyzes the reversible transfer of the terminal phosphate of ATP to form a long-chain polyphosphate (polyP).</text>
</comment>
<protein>
    <recommendedName>
        <fullName evidence="6 7">Polyphosphate kinase</fullName>
        <ecNumber evidence="6 7">2.7.4.1</ecNumber>
    </recommendedName>
    <alternativeName>
        <fullName evidence="6">ATP-polyphosphate phosphotransferase</fullName>
    </alternativeName>
    <alternativeName>
        <fullName evidence="6">Polyphosphoric acid kinase</fullName>
    </alternativeName>
</protein>
<evidence type="ECO:0000259" key="8">
    <source>
        <dbReference type="Pfam" id="PF02503"/>
    </source>
</evidence>
<gene>
    <name evidence="6" type="primary">ppk</name>
    <name evidence="12" type="ORF">BACPEC_02156</name>
</gene>
<feature type="active site" description="Phosphohistidine intermediate" evidence="6">
    <location>
        <position position="432"/>
    </location>
</feature>
<accession>B7ASU8</accession>
<feature type="domain" description="Polyphosphate kinase N-terminal" evidence="9">
    <location>
        <begin position="7"/>
        <end position="112"/>
    </location>
</feature>
<dbReference type="PANTHER" id="PTHR30218">
    <property type="entry name" value="POLYPHOSPHATE KINASE"/>
    <property type="match status" value="1"/>
</dbReference>
<keyword evidence="13" id="KW-1185">Reference proteome</keyword>
<comment type="similarity">
    <text evidence="6 7">Belongs to the polyphosphate kinase 1 (PPK1) family.</text>
</comment>
<keyword evidence="1 6" id="KW-0597">Phosphoprotein</keyword>
<dbReference type="GO" id="GO:0008976">
    <property type="term" value="F:polyphosphate kinase activity"/>
    <property type="evidence" value="ECO:0007669"/>
    <property type="project" value="UniProtKB-UniRule"/>
</dbReference>
<dbReference type="SUPFAM" id="SSF140356">
    <property type="entry name" value="PPK N-terminal domain-like"/>
    <property type="match status" value="1"/>
</dbReference>
<dbReference type="HOGENOM" id="CLU_009678_3_0_9"/>
<dbReference type="GO" id="GO:0046872">
    <property type="term" value="F:metal ion binding"/>
    <property type="evidence" value="ECO:0007669"/>
    <property type="project" value="UniProtKB-KW"/>
</dbReference>
<dbReference type="STRING" id="483218.BACPEC_02156"/>
<dbReference type="InterPro" id="IPR025198">
    <property type="entry name" value="PPK_N_dom"/>
</dbReference>
<feature type="domain" description="Polyphosphate kinase C-terminal" evidence="11">
    <location>
        <begin position="329"/>
        <end position="489"/>
    </location>
</feature>
<dbReference type="GO" id="GO:0009358">
    <property type="term" value="C:polyphosphate kinase complex"/>
    <property type="evidence" value="ECO:0007669"/>
    <property type="project" value="InterPro"/>
</dbReference>
<evidence type="ECO:0000313" key="13">
    <source>
        <dbReference type="Proteomes" id="UP000003136"/>
    </source>
</evidence>
<dbReference type="PIRSF" id="PIRSF015589">
    <property type="entry name" value="PP_kinase"/>
    <property type="match status" value="1"/>
</dbReference>
<reference evidence="12 13" key="2">
    <citation type="submission" date="2008-11" db="EMBL/GenBank/DDBJ databases">
        <authorList>
            <person name="Fulton L."/>
            <person name="Clifton S."/>
            <person name="Fulton B."/>
            <person name="Xu J."/>
            <person name="Minx P."/>
            <person name="Pepin K.H."/>
            <person name="Johnson M."/>
            <person name="Bhonagiri V."/>
            <person name="Nash W.E."/>
            <person name="Mardis E.R."/>
            <person name="Wilson R.K."/>
        </authorList>
    </citation>
    <scope>NUCLEOTIDE SEQUENCE [LARGE SCALE GENOMIC DNA]</scope>
    <source>
        <strain evidence="12 13">ATCC 43243</strain>
    </source>
</reference>
<dbReference type="EMBL" id="ABVQ01000036">
    <property type="protein sequence ID" value="EEC57644.1"/>
    <property type="molecule type" value="Genomic_DNA"/>
</dbReference>
<dbReference type="InterPro" id="IPR041108">
    <property type="entry name" value="PP_kinase_C_1"/>
</dbReference>
<evidence type="ECO:0000259" key="9">
    <source>
        <dbReference type="Pfam" id="PF13089"/>
    </source>
</evidence>
<dbReference type="InterPro" id="IPR036832">
    <property type="entry name" value="PPK_N_dom_sf"/>
</dbReference>
<feature type="domain" description="Polyphosphate kinase middle" evidence="8">
    <location>
        <begin position="122"/>
        <end position="298"/>
    </location>
</feature>
<dbReference type="GO" id="GO:0005524">
    <property type="term" value="F:ATP binding"/>
    <property type="evidence" value="ECO:0007669"/>
    <property type="project" value="UniProtKB-KW"/>
</dbReference>
<dbReference type="eggNOG" id="COG0855">
    <property type="taxonomic scope" value="Bacteria"/>
</dbReference>
<dbReference type="NCBIfam" id="TIGR03705">
    <property type="entry name" value="poly_P_kin"/>
    <property type="match status" value="1"/>
</dbReference>
<feature type="binding site" evidence="6">
    <location>
        <position position="589"/>
    </location>
    <ligand>
        <name>ATP</name>
        <dbReference type="ChEBI" id="CHEBI:30616"/>
    </ligand>
</feature>
<dbReference type="InterPro" id="IPR003414">
    <property type="entry name" value="PP_kinase"/>
</dbReference>
<dbReference type="InterPro" id="IPR036830">
    <property type="entry name" value="PP_kinase_middle_dom_sf"/>
</dbReference>
<dbReference type="GO" id="GO:0006799">
    <property type="term" value="P:polyphosphate biosynthetic process"/>
    <property type="evidence" value="ECO:0007669"/>
    <property type="project" value="UniProtKB-UniRule"/>
</dbReference>
<comment type="catalytic activity">
    <reaction evidence="6 7">
        <text>[phosphate](n) + ATP = [phosphate](n+1) + ADP</text>
        <dbReference type="Rhea" id="RHEA:19573"/>
        <dbReference type="Rhea" id="RHEA-COMP:9859"/>
        <dbReference type="Rhea" id="RHEA-COMP:14280"/>
        <dbReference type="ChEBI" id="CHEBI:16838"/>
        <dbReference type="ChEBI" id="CHEBI:30616"/>
        <dbReference type="ChEBI" id="CHEBI:456216"/>
        <dbReference type="EC" id="2.7.4.1"/>
    </reaction>
</comment>
<keyword evidence="5 6" id="KW-0067">ATP-binding</keyword>
<dbReference type="Pfam" id="PF13090">
    <property type="entry name" value="PP_kinase_C"/>
    <property type="match status" value="1"/>
</dbReference>
<evidence type="ECO:0000256" key="4">
    <source>
        <dbReference type="ARBA" id="ARBA00022777"/>
    </source>
</evidence>
<evidence type="ECO:0000259" key="11">
    <source>
        <dbReference type="Pfam" id="PF17941"/>
    </source>
</evidence>
<keyword evidence="4 6" id="KW-0418">Kinase</keyword>
<organism evidence="12 13">
    <name type="scientific">[Bacteroides] pectinophilus ATCC 43243</name>
    <dbReference type="NCBI Taxonomy" id="483218"/>
    <lineage>
        <taxon>Bacteria</taxon>
        <taxon>Bacillati</taxon>
        <taxon>Bacillota</taxon>
        <taxon>Clostridia</taxon>
        <taxon>Eubacteriales</taxon>
    </lineage>
</organism>
<reference evidence="12 13" key="1">
    <citation type="submission" date="2008-11" db="EMBL/GenBank/DDBJ databases">
        <title>Draft genome sequence of Bacteroides pectinophilus (ATCC 43243).</title>
        <authorList>
            <person name="Sudarsanam P."/>
            <person name="Ley R."/>
            <person name="Guruge J."/>
            <person name="Turnbaugh P.J."/>
            <person name="Mahowald M."/>
            <person name="Liep D."/>
            <person name="Gordon J."/>
        </authorList>
    </citation>
    <scope>NUCLEOTIDE SEQUENCE [LARGE SCALE GENOMIC DNA]</scope>
    <source>
        <strain evidence="12 13">ATCC 43243</strain>
    </source>
</reference>
<feature type="binding site" evidence="6">
    <location>
        <position position="465"/>
    </location>
    <ligand>
        <name>ATP</name>
        <dbReference type="ChEBI" id="CHEBI:30616"/>
    </ligand>
</feature>
<dbReference type="SUPFAM" id="SSF143724">
    <property type="entry name" value="PHP14-like"/>
    <property type="match status" value="1"/>
</dbReference>
<dbReference type="Pfam" id="PF17941">
    <property type="entry name" value="PP_kinase_C_1"/>
    <property type="match status" value="1"/>
</dbReference>
<dbReference type="InterPro" id="IPR025200">
    <property type="entry name" value="PPK_C_dom2"/>
</dbReference>
<keyword evidence="3 6" id="KW-0547">Nucleotide-binding</keyword>
<keyword evidence="6" id="KW-0479">Metal-binding</keyword>
<dbReference type="AlphaFoldDB" id="B7ASU8"/>
<evidence type="ECO:0000259" key="10">
    <source>
        <dbReference type="Pfam" id="PF13090"/>
    </source>
</evidence>
<evidence type="ECO:0000256" key="6">
    <source>
        <dbReference type="HAMAP-Rule" id="MF_00347"/>
    </source>
</evidence>
<evidence type="ECO:0000256" key="7">
    <source>
        <dbReference type="RuleBase" id="RU003800"/>
    </source>
</evidence>
<keyword evidence="2 6" id="KW-0808">Transferase</keyword>
<proteinExistence type="inferred from homology"/>
<evidence type="ECO:0000313" key="12">
    <source>
        <dbReference type="EMBL" id="EEC57644.1"/>
    </source>
</evidence>
<dbReference type="NCBIfam" id="NF003921">
    <property type="entry name" value="PRK05443.2-2"/>
    <property type="match status" value="1"/>
</dbReference>
<dbReference type="NCBIfam" id="NF003917">
    <property type="entry name" value="PRK05443.1-1"/>
    <property type="match status" value="1"/>
</dbReference>
<feature type="binding site" evidence="6">
    <location>
        <position position="45"/>
    </location>
    <ligand>
        <name>ATP</name>
        <dbReference type="ChEBI" id="CHEBI:30616"/>
    </ligand>
</feature>
<feature type="binding site" evidence="6">
    <location>
        <position position="402"/>
    </location>
    <ligand>
        <name>Mg(2+)</name>
        <dbReference type="ChEBI" id="CHEBI:18420"/>
    </ligand>
</feature>
<dbReference type="HAMAP" id="MF_00347">
    <property type="entry name" value="Polyphosphate_kinase"/>
    <property type="match status" value="1"/>
</dbReference>
<dbReference type="Proteomes" id="UP000003136">
    <property type="component" value="Unassembled WGS sequence"/>
</dbReference>
<dbReference type="Gene3D" id="1.20.58.310">
    <property type="entry name" value="Polyphosphate kinase N-terminal domain"/>
    <property type="match status" value="1"/>
</dbReference>
<dbReference type="InterPro" id="IPR024953">
    <property type="entry name" value="PP_kinase_middle"/>
</dbReference>
<dbReference type="CDD" id="cd09166">
    <property type="entry name" value="PLDc_PPK1_C1_unchar"/>
    <property type="match status" value="1"/>
</dbReference>
<evidence type="ECO:0000256" key="3">
    <source>
        <dbReference type="ARBA" id="ARBA00022741"/>
    </source>
</evidence>
<dbReference type="Gene3D" id="3.30.870.10">
    <property type="entry name" value="Endonuclease Chain A"/>
    <property type="match status" value="2"/>
</dbReference>
<dbReference type="EC" id="2.7.4.1" evidence="6 7"/>
<name>B7ASU8_9FIRM</name>
<dbReference type="Pfam" id="PF02503">
    <property type="entry name" value="PP_kinase"/>
    <property type="match status" value="1"/>
</dbReference>
<feature type="domain" description="Polyphosphate kinase C-terminal" evidence="10">
    <location>
        <begin position="500"/>
        <end position="669"/>
    </location>
</feature>
<dbReference type="Pfam" id="PF13089">
    <property type="entry name" value="PP_kinase_N"/>
    <property type="match status" value="1"/>
</dbReference>
<keyword evidence="6" id="KW-0460">Magnesium</keyword>
<comment type="cofactor">
    <cofactor evidence="6">
        <name>Mg(2+)</name>
        <dbReference type="ChEBI" id="CHEBI:18420"/>
    </cofactor>
</comment>
<evidence type="ECO:0000256" key="1">
    <source>
        <dbReference type="ARBA" id="ARBA00022553"/>
    </source>
</evidence>
<feature type="binding site" evidence="6">
    <location>
        <position position="372"/>
    </location>
    <ligand>
        <name>Mg(2+)</name>
        <dbReference type="ChEBI" id="CHEBI:18420"/>
    </ligand>
</feature>
<comment type="PTM">
    <text evidence="6 7">An intermediate of this reaction is the autophosphorylated ppk in which a phosphate is covalently linked to a histidine residue through a N-P bond.</text>
</comment>
<dbReference type="SUPFAM" id="SSF56024">
    <property type="entry name" value="Phospholipase D/nuclease"/>
    <property type="match status" value="2"/>
</dbReference>
<feature type="binding site" evidence="6">
    <location>
        <position position="561"/>
    </location>
    <ligand>
        <name>ATP</name>
        <dbReference type="ChEBI" id="CHEBI:30616"/>
    </ligand>
</feature>
<dbReference type="Gene3D" id="3.30.1840.10">
    <property type="entry name" value="Polyphosphate kinase middle domain"/>
    <property type="match status" value="1"/>
</dbReference>
<dbReference type="CDD" id="cd09169">
    <property type="entry name" value="PLDc_PPK1_C2_unchar"/>
    <property type="match status" value="1"/>
</dbReference>
<evidence type="ECO:0000256" key="5">
    <source>
        <dbReference type="ARBA" id="ARBA00022840"/>
    </source>
</evidence>